<dbReference type="InterPro" id="IPR042120">
    <property type="entry name" value="MutL_C_dimsub"/>
</dbReference>
<dbReference type="Proteomes" id="UP001447188">
    <property type="component" value="Unassembled WGS sequence"/>
</dbReference>
<feature type="compositionally biased region" description="Polar residues" evidence="2">
    <location>
        <begin position="404"/>
        <end position="415"/>
    </location>
</feature>
<evidence type="ECO:0000256" key="2">
    <source>
        <dbReference type="SAM" id="MobiDB-lite"/>
    </source>
</evidence>
<dbReference type="Gene3D" id="3.30.1370.100">
    <property type="entry name" value="MutL, C-terminal domain, regulatory subdomain"/>
    <property type="match status" value="1"/>
</dbReference>
<dbReference type="Pfam" id="PF13589">
    <property type="entry name" value="HATPase_c_3"/>
    <property type="match status" value="1"/>
</dbReference>
<dbReference type="SUPFAM" id="SSF118116">
    <property type="entry name" value="DNA mismatch repair protein MutL"/>
    <property type="match status" value="1"/>
</dbReference>
<accession>A0ABR3G7P9</accession>
<feature type="domain" description="MutL C-terminal dimerisation" evidence="3">
    <location>
        <begin position="638"/>
        <end position="828"/>
    </location>
</feature>
<dbReference type="InterPro" id="IPR014790">
    <property type="entry name" value="MutL_C"/>
</dbReference>
<comment type="caution">
    <text evidence="4">The sequence shown here is derived from an EMBL/GenBank/DDBJ whole genome shotgun (WGS) entry which is preliminary data.</text>
</comment>
<comment type="similarity">
    <text evidence="1">Belongs to the DNA mismatch repair MutL/HexB family.</text>
</comment>
<keyword evidence="5" id="KW-1185">Reference proteome</keyword>
<feature type="region of interest" description="Disordered" evidence="2">
    <location>
        <begin position="374"/>
        <end position="424"/>
    </location>
</feature>
<proteinExistence type="inferred from homology"/>
<protein>
    <submittedName>
        <fullName evidence="4">DNA mismatch repair protein</fullName>
    </submittedName>
</protein>
<dbReference type="Gene3D" id="3.30.565.10">
    <property type="entry name" value="Histidine kinase-like ATPase, C-terminal domain"/>
    <property type="match status" value="1"/>
</dbReference>
<evidence type="ECO:0000256" key="1">
    <source>
        <dbReference type="ARBA" id="ARBA00006082"/>
    </source>
</evidence>
<dbReference type="InterPro" id="IPR037198">
    <property type="entry name" value="MutL_C_sf"/>
</dbReference>
<dbReference type="EMBL" id="JBBBZM010000196">
    <property type="protein sequence ID" value="KAL0631972.1"/>
    <property type="molecule type" value="Genomic_DNA"/>
</dbReference>
<evidence type="ECO:0000259" key="3">
    <source>
        <dbReference type="SMART" id="SM00853"/>
    </source>
</evidence>
<dbReference type="PANTHER" id="PTHR10073">
    <property type="entry name" value="DNA MISMATCH REPAIR PROTEIN MLH, PMS, MUTL"/>
    <property type="match status" value="1"/>
</dbReference>
<dbReference type="Gene3D" id="3.30.1540.20">
    <property type="entry name" value="MutL, C-terminal domain, dimerisation subdomain"/>
    <property type="match status" value="1"/>
</dbReference>
<name>A0ABR3G7P9_9PEZI</name>
<reference evidence="4 5" key="1">
    <citation type="submission" date="2024-02" db="EMBL/GenBank/DDBJ databases">
        <title>Discinaceae phylogenomics.</title>
        <authorList>
            <person name="Dirks A.C."/>
            <person name="James T.Y."/>
        </authorList>
    </citation>
    <scope>NUCLEOTIDE SEQUENCE [LARGE SCALE GENOMIC DNA]</scope>
    <source>
        <strain evidence="4 5">ACD0624</strain>
    </source>
</reference>
<dbReference type="InterPro" id="IPR036890">
    <property type="entry name" value="HATPase_C_sf"/>
</dbReference>
<dbReference type="SMART" id="SM00853">
    <property type="entry name" value="MutL_C"/>
    <property type="match status" value="1"/>
</dbReference>
<evidence type="ECO:0000313" key="5">
    <source>
        <dbReference type="Proteomes" id="UP001447188"/>
    </source>
</evidence>
<sequence>MPAEAPTIRRLPESVALRLRSTLAVTTLSDAISQLVQNSLDAEARTIKIQANLSRNSCVVEDDGVGILPVDVNMVGKMYATSKYPSASTAAATFGFRGQALSSLATHSLLTLTSRHRVHRSTHTVRISYSTPVFTGLAPEHLRLTATGTVVRIEGLWGDMPVRLKARQQEDVEREWEDVSRVLVQLLLTPQGKGVTVIARDENGNRRLVVKDAHRGPWEMGVLRQVYGKEVGDGWERVKAQQGAVGIEGWICTKGSGTRGFQFLYINSHPLPPSTTLLHAEINRILAASSFGVVEEDEGKSKARNGPRKGVEKWGMFILRIECVGGDAGVLGGEGGTEGKAGLEGDHLKAVIDLLQKLLKEFLKTHHFRPFSLSPAANTQAKDAEAKNKQSPVVAEPVHRALRSRSSTPLTTIRNNSREVSREVTPLGDTRALAMWSRVKSAKADPKEEDGRQQTGFGAKEFIFSSTQTPKSCVNAEATVSPAWEEDSTENSADEYVTWTNPVSRKSFQVNTRTGNTITTARRCSMQPSPSIGKGEPESTLLIPGRRSAHCEENTPAKRLRRSGSIDIAGKGAFVEQLLKNWKNPVFELTAAPIPSIVTGAQLSTSDTCIHDCADGFVEVTSTTLGKLTKEGLRNAQVIAQVDKKYILIKMRGISTNDGDTEQEEEGRDLLVVVDQHAADERIRVESLFAEICSSATDPAEPHVPDRIQRPLVFRVTKREAELMRRYESRFVGWGIKYHLSSSGEDSSLHIDVLPKAITDRCTNEPSLAIDMIRTHVYTLSDQFAASDAHTYASSASWVKRIGSCPKGLLDMLNSRACRSAIMFNDPLELEECKVLVDKLGRCMFPFQCAHGRPSMIPLVDLSVSGGEVGGLKGEVGGGFVQDFGSWMAKGGEYAV</sequence>
<gene>
    <name evidence="4" type="primary">MLH3</name>
    <name evidence="4" type="ORF">Q9L58_009147</name>
</gene>
<organism evidence="4 5">
    <name type="scientific">Discina gigas</name>
    <dbReference type="NCBI Taxonomy" id="1032678"/>
    <lineage>
        <taxon>Eukaryota</taxon>
        <taxon>Fungi</taxon>
        <taxon>Dikarya</taxon>
        <taxon>Ascomycota</taxon>
        <taxon>Pezizomycotina</taxon>
        <taxon>Pezizomycetes</taxon>
        <taxon>Pezizales</taxon>
        <taxon>Discinaceae</taxon>
        <taxon>Discina</taxon>
    </lineage>
</organism>
<dbReference type="InterPro" id="IPR038973">
    <property type="entry name" value="MutL/Mlh/Pms-like"/>
</dbReference>
<dbReference type="PANTHER" id="PTHR10073:SF47">
    <property type="entry name" value="DNA MISMATCH REPAIR PROTEIN MLH3"/>
    <property type="match status" value="1"/>
</dbReference>
<dbReference type="SUPFAM" id="SSF55874">
    <property type="entry name" value="ATPase domain of HSP90 chaperone/DNA topoisomerase II/histidine kinase"/>
    <property type="match status" value="1"/>
</dbReference>
<evidence type="ECO:0000313" key="4">
    <source>
        <dbReference type="EMBL" id="KAL0631972.1"/>
    </source>
</evidence>
<dbReference type="InterPro" id="IPR042121">
    <property type="entry name" value="MutL_C_regsub"/>
</dbReference>